<dbReference type="AlphaFoldDB" id="A0A090M1R3"/>
<evidence type="ECO:0000313" key="6">
    <source>
        <dbReference type="Proteomes" id="UP000009170"/>
    </source>
</evidence>
<comment type="caution">
    <text evidence="5">The sequence shown here is derived from an EMBL/GenBank/DDBJ whole genome shotgun (WGS) entry which is preliminary data.</text>
</comment>
<dbReference type="InterPro" id="IPR018256">
    <property type="entry name" value="Ribosomal_eL13_CS"/>
</dbReference>
<dbReference type="PANTHER" id="PTHR11722">
    <property type="entry name" value="60S RIBOSOMAL PROTEIN L13"/>
    <property type="match status" value="1"/>
</dbReference>
<reference evidence="5 6" key="2">
    <citation type="journal article" date="2014" name="BMC Genomics">
        <title>An improved genome of the model marine alga Ostreococcus tauri unfolds by assessing Illumina de novo assemblies.</title>
        <authorList>
            <person name="Blanc-Mathieu R."/>
            <person name="Verhelst B."/>
            <person name="Derelle E."/>
            <person name="Rombauts S."/>
            <person name="Bouget F.Y."/>
            <person name="Carre I."/>
            <person name="Chateau A."/>
            <person name="Eyre-Walker A."/>
            <person name="Grimsley N."/>
            <person name="Moreau H."/>
            <person name="Piegu B."/>
            <person name="Rivals E."/>
            <person name="Schackwitz W."/>
            <person name="Van de Peer Y."/>
            <person name="Piganeau G."/>
        </authorList>
    </citation>
    <scope>NUCLEOTIDE SEQUENCE [LARGE SCALE GENOMIC DNA]</scope>
    <source>
        <strain evidence="6">OTTH 0595 / CCAP 157/2 / RCC745</strain>
    </source>
</reference>
<keyword evidence="2 4" id="KW-0689">Ribosomal protein</keyword>
<dbReference type="GeneID" id="34945876"/>
<dbReference type="RefSeq" id="XP_022839120.1">
    <property type="nucleotide sequence ID" value="XM_022984383.1"/>
</dbReference>
<dbReference type="KEGG" id="ota:OT_ostta05g04910"/>
<evidence type="ECO:0000256" key="3">
    <source>
        <dbReference type="ARBA" id="ARBA00023274"/>
    </source>
</evidence>
<dbReference type="GO" id="GO:0022625">
    <property type="term" value="C:cytosolic large ribosomal subunit"/>
    <property type="evidence" value="ECO:0007669"/>
    <property type="project" value="TreeGrafter"/>
</dbReference>
<evidence type="ECO:0000256" key="1">
    <source>
        <dbReference type="ARBA" id="ARBA00005640"/>
    </source>
</evidence>
<keyword evidence="6" id="KW-1185">Reference proteome</keyword>
<sequence length="221" mass="25069">MKGNNQLPNAHFKKDWQGNTINGQCRVRTWLNQAGRKKSRRNARELKAKKTFPRPVAGALRPIVHPPTQRYNFKTRLGRGFTLEELKAAGIPKKLAPTIGICVDHRRRNRSEESLALNKKRLEEYKAKLILFPRKNSKPKNGDSPAADLAAATQHKGQTIMPIEKVEKAVEMVTVTDEMKNFGAYKKLRVERMNVRQVGPRIVKAIQAEKDAEEAAKLAKM</sequence>
<evidence type="ECO:0000313" key="5">
    <source>
        <dbReference type="EMBL" id="CEF98175.1"/>
    </source>
</evidence>
<dbReference type="OrthoDB" id="10264538at2759"/>
<dbReference type="GO" id="GO:0006412">
    <property type="term" value="P:translation"/>
    <property type="evidence" value="ECO:0007669"/>
    <property type="project" value="InterPro"/>
</dbReference>
<protein>
    <recommendedName>
        <fullName evidence="4">60S ribosomal protein L13</fullName>
    </recommendedName>
</protein>
<dbReference type="FunCoup" id="A0A090M1R3">
    <property type="interactions" value="1595"/>
</dbReference>
<proteinExistence type="inferred from homology"/>
<dbReference type="GO" id="GO:0003723">
    <property type="term" value="F:RNA binding"/>
    <property type="evidence" value="ECO:0007669"/>
    <property type="project" value="TreeGrafter"/>
</dbReference>
<name>A0A090M1R3_OSTTA</name>
<dbReference type="InParanoid" id="A0A090M1R3"/>
<dbReference type="PROSITE" id="PS01104">
    <property type="entry name" value="RIBOSOMAL_L13E"/>
    <property type="match status" value="1"/>
</dbReference>
<organism evidence="5 6">
    <name type="scientific">Ostreococcus tauri</name>
    <name type="common">Marine green alga</name>
    <dbReference type="NCBI Taxonomy" id="70448"/>
    <lineage>
        <taxon>Eukaryota</taxon>
        <taxon>Viridiplantae</taxon>
        <taxon>Chlorophyta</taxon>
        <taxon>Mamiellophyceae</taxon>
        <taxon>Mamiellales</taxon>
        <taxon>Bathycoccaceae</taxon>
        <taxon>Ostreococcus</taxon>
    </lineage>
</organism>
<dbReference type="Proteomes" id="UP000009170">
    <property type="component" value="Unassembled WGS sequence"/>
</dbReference>
<reference evidence="6" key="1">
    <citation type="journal article" date="2006" name="Proc. Natl. Acad. Sci. U.S.A.">
        <title>Genome analysis of the smallest free-living eukaryote Ostreococcus tauri unveils many unique features.</title>
        <authorList>
            <person name="Derelle E."/>
            <person name="Ferraz C."/>
            <person name="Rombauts S."/>
            <person name="Rouze P."/>
            <person name="Worden A.Z."/>
            <person name="Robbens S."/>
            <person name="Partensky F."/>
            <person name="Degroeve S."/>
            <person name="Echeynie S."/>
            <person name="Cooke R."/>
            <person name="Saeys Y."/>
            <person name="Wuyts J."/>
            <person name="Jabbari K."/>
            <person name="Bowler C."/>
            <person name="Panaud O."/>
            <person name="Piegu B."/>
            <person name="Ball S.G."/>
            <person name="Ral J.-P."/>
            <person name="Bouget F.-Y."/>
            <person name="Piganeau G."/>
            <person name="De Baets B."/>
            <person name="Picard A."/>
            <person name="Delseny M."/>
            <person name="Demaille J."/>
            <person name="Van de Peer Y."/>
            <person name="Moreau H."/>
        </authorList>
    </citation>
    <scope>NUCLEOTIDE SEQUENCE [LARGE SCALE GENOMIC DNA]</scope>
    <source>
        <strain evidence="6">OTTH 0595 / CCAP 157/2 / RCC745</strain>
    </source>
</reference>
<dbReference type="EMBL" id="CAID01000005">
    <property type="protein sequence ID" value="CEF98175.1"/>
    <property type="molecule type" value="Genomic_DNA"/>
</dbReference>
<evidence type="ECO:0000256" key="4">
    <source>
        <dbReference type="RuleBase" id="RU000572"/>
    </source>
</evidence>
<dbReference type="GO" id="GO:0003735">
    <property type="term" value="F:structural constituent of ribosome"/>
    <property type="evidence" value="ECO:0007669"/>
    <property type="project" value="InterPro"/>
</dbReference>
<dbReference type="STRING" id="70448.A0A090M1R3"/>
<dbReference type="Gene3D" id="1.20.5.110">
    <property type="match status" value="1"/>
</dbReference>
<dbReference type="PANTHER" id="PTHR11722:SF0">
    <property type="entry name" value="LARGE RIBOSOMAL SUBUNIT PROTEIN EL13"/>
    <property type="match status" value="1"/>
</dbReference>
<dbReference type="HAMAP" id="MF_00499">
    <property type="entry name" value="Ribosomal_eL13"/>
    <property type="match status" value="1"/>
</dbReference>
<accession>A0A090M1R3</accession>
<keyword evidence="3 4" id="KW-0687">Ribonucleoprotein</keyword>
<evidence type="ECO:0000256" key="2">
    <source>
        <dbReference type="ARBA" id="ARBA00022980"/>
    </source>
</evidence>
<dbReference type="InterPro" id="IPR001380">
    <property type="entry name" value="Ribosomal_eL13"/>
</dbReference>
<comment type="similarity">
    <text evidence="1 4">Belongs to the eukaryotic ribosomal protein eL13 family.</text>
</comment>
<dbReference type="Pfam" id="PF01294">
    <property type="entry name" value="Ribosomal_L13e"/>
    <property type="match status" value="1"/>
</dbReference>
<gene>
    <name evidence="5" type="ORF">OT_ostta05g04910</name>
</gene>